<keyword evidence="3" id="KW-1185">Reference proteome</keyword>
<gene>
    <name evidence="2" type="ORF">C7S20_04425</name>
</gene>
<organism evidence="2 3">
    <name type="scientific">Christiangramia fulva</name>
    <dbReference type="NCBI Taxonomy" id="2126553"/>
    <lineage>
        <taxon>Bacteria</taxon>
        <taxon>Pseudomonadati</taxon>
        <taxon>Bacteroidota</taxon>
        <taxon>Flavobacteriia</taxon>
        <taxon>Flavobacteriales</taxon>
        <taxon>Flavobacteriaceae</taxon>
        <taxon>Christiangramia</taxon>
    </lineage>
</organism>
<keyword evidence="1" id="KW-0472">Membrane</keyword>
<reference evidence="3" key="1">
    <citation type="submission" date="2018-03" db="EMBL/GenBank/DDBJ databases">
        <title>Gramella fulva sp. nov., isolated from a dry surface of tidal flat.</title>
        <authorList>
            <person name="Hwang S.H."/>
            <person name="Hwang W.M."/>
            <person name="Kang K."/>
            <person name="Ahn T.-Y."/>
        </authorList>
    </citation>
    <scope>NUCLEOTIDE SEQUENCE [LARGE SCALE GENOMIC DNA]</scope>
    <source>
        <strain evidence="3">SH35</strain>
    </source>
</reference>
<feature type="transmembrane region" description="Helical" evidence="1">
    <location>
        <begin position="43"/>
        <end position="63"/>
    </location>
</feature>
<dbReference type="Proteomes" id="UP000241507">
    <property type="component" value="Chromosome"/>
</dbReference>
<dbReference type="EMBL" id="CP028136">
    <property type="protein sequence ID" value="AVR44569.1"/>
    <property type="molecule type" value="Genomic_DNA"/>
</dbReference>
<dbReference type="AlphaFoldDB" id="A0A2R3Z2U7"/>
<keyword evidence="1" id="KW-1133">Transmembrane helix</keyword>
<accession>A0A2R3Z2U7</accession>
<protein>
    <submittedName>
        <fullName evidence="2">Uncharacterized protein</fullName>
    </submittedName>
</protein>
<keyword evidence="1" id="KW-0812">Transmembrane</keyword>
<name>A0A2R3Z2U7_9FLAO</name>
<evidence type="ECO:0000313" key="2">
    <source>
        <dbReference type="EMBL" id="AVR44569.1"/>
    </source>
</evidence>
<evidence type="ECO:0000313" key="3">
    <source>
        <dbReference type="Proteomes" id="UP000241507"/>
    </source>
</evidence>
<dbReference type="KEGG" id="grs:C7S20_04425"/>
<proteinExistence type="predicted"/>
<evidence type="ECO:0000256" key="1">
    <source>
        <dbReference type="SAM" id="Phobius"/>
    </source>
</evidence>
<sequence>MLNLFQHLLIKYSRNRHFKWKSESKKFKIQKGNRSNNNQYERMILNFKFVLCILGNFSASAFYRF</sequence>